<feature type="transmembrane region" description="Helical" evidence="2">
    <location>
        <begin position="160"/>
        <end position="184"/>
    </location>
</feature>
<feature type="transmembrane region" description="Helical" evidence="2">
    <location>
        <begin position="122"/>
        <end position="140"/>
    </location>
</feature>
<name>A0A5K0U9U5_9VIRU</name>
<protein>
    <submittedName>
        <fullName evidence="3">Uncharacterized protein</fullName>
    </submittedName>
</protein>
<feature type="transmembrane region" description="Helical" evidence="2">
    <location>
        <begin position="57"/>
        <end position="75"/>
    </location>
</feature>
<proteinExistence type="predicted"/>
<evidence type="ECO:0000256" key="2">
    <source>
        <dbReference type="SAM" id="Phobius"/>
    </source>
</evidence>
<evidence type="ECO:0000313" key="4">
    <source>
        <dbReference type="Proteomes" id="UP000594342"/>
    </source>
</evidence>
<sequence length="267" mass="30119">MFKMRAYVNAFTAIKRDLMDLFLLLVAVNFFFTSTTLVFAIVFMYTDGFNVNDSHMVRTLMYTYVFFQSADFLTLSKWKVLLTKNSASQPGDDITLTLDEEDTVVLESSCASKCKCCSVKKFIVISIIIYDSLATARNIAWASATLYHTKHEPSTIVRNLIFAEAVTICVVYLLCLLPITIYFLRFILKSLGRRLQYVGTAISGGIETVATNNTSHDPDHAVDMNIDDVSCDHKMSSVLRTHLPDQHGESTVKWHTPTSQTSQNYQV</sequence>
<reference evidence="3 4" key="1">
    <citation type="submission" date="2018-10" db="EMBL/GenBank/DDBJ databases">
        <authorList>
            <consortium name="IHU Genomes"/>
        </authorList>
    </citation>
    <scope>NUCLEOTIDE SEQUENCE [LARGE SCALE GENOMIC DNA]</scope>
    <source>
        <strain evidence="3 4">A1</strain>
    </source>
</reference>
<accession>A0A5K0U9U5</accession>
<keyword evidence="2" id="KW-1133">Transmembrane helix</keyword>
<comment type="caution">
    <text evidence="3">The sequence shown here is derived from an EMBL/GenBank/DDBJ whole genome shotgun (WGS) entry which is preliminary data.</text>
</comment>
<feature type="region of interest" description="Disordered" evidence="1">
    <location>
        <begin position="247"/>
        <end position="267"/>
    </location>
</feature>
<keyword evidence="2" id="KW-0812">Transmembrane</keyword>
<feature type="transmembrane region" description="Helical" evidence="2">
    <location>
        <begin position="21"/>
        <end position="45"/>
    </location>
</feature>
<keyword evidence="2" id="KW-0472">Membrane</keyword>
<dbReference type="EMBL" id="UPSH01000001">
    <property type="protein sequence ID" value="VBB18525.1"/>
    <property type="molecule type" value="Genomic_DNA"/>
</dbReference>
<organism evidence="3 4">
    <name type="scientific">Yasminevirus sp. GU-2018</name>
    <dbReference type="NCBI Taxonomy" id="2420051"/>
    <lineage>
        <taxon>Viruses</taxon>
        <taxon>Varidnaviria</taxon>
        <taxon>Bamfordvirae</taxon>
        <taxon>Nucleocytoviricota</taxon>
        <taxon>Megaviricetes</taxon>
        <taxon>Imitervirales</taxon>
        <taxon>Mimiviridae</taxon>
        <taxon>Klosneuvirinae</taxon>
        <taxon>Yasminevirus</taxon>
        <taxon>Yasminevirus saudimassiliense</taxon>
    </lineage>
</organism>
<feature type="compositionally biased region" description="Polar residues" evidence="1">
    <location>
        <begin position="256"/>
        <end position="267"/>
    </location>
</feature>
<evidence type="ECO:0000256" key="1">
    <source>
        <dbReference type="SAM" id="MobiDB-lite"/>
    </source>
</evidence>
<gene>
    <name evidence="3" type="ORF">YASMINEVIRUS_988</name>
</gene>
<evidence type="ECO:0000313" key="3">
    <source>
        <dbReference type="EMBL" id="VBB18525.1"/>
    </source>
</evidence>
<dbReference type="Proteomes" id="UP000594342">
    <property type="component" value="Unassembled WGS sequence"/>
</dbReference>
<keyword evidence="4" id="KW-1185">Reference proteome</keyword>